<dbReference type="AlphaFoldDB" id="A0AA48M6L2"/>
<evidence type="ECO:0000313" key="2">
    <source>
        <dbReference type="EMBL" id="CAJ0891050.1"/>
    </source>
</evidence>
<organism evidence="2">
    <name type="scientific">freshwater sediment metagenome</name>
    <dbReference type="NCBI Taxonomy" id="556182"/>
    <lineage>
        <taxon>unclassified sequences</taxon>
        <taxon>metagenomes</taxon>
        <taxon>ecological metagenomes</taxon>
    </lineage>
</organism>
<sequence length="123" mass="13345">MANEEDYPSSEHAWFWDLALDDAAVQSLPPALFKAWFNFTVSAFRHDGIYPSARVLAFESRSTPASVARQISALISAGVIVERRDGELVPFGFSASQNSGPPQDCPPPPPGQRLRLVTSGGRS</sequence>
<name>A0AA48M6L2_9ZZZZ</name>
<evidence type="ECO:0000256" key="1">
    <source>
        <dbReference type="SAM" id="MobiDB-lite"/>
    </source>
</evidence>
<proteinExistence type="predicted"/>
<feature type="region of interest" description="Disordered" evidence="1">
    <location>
        <begin position="91"/>
        <end position="123"/>
    </location>
</feature>
<dbReference type="EMBL" id="OY288114">
    <property type="protein sequence ID" value="CAJ0891050.1"/>
    <property type="molecule type" value="Genomic_DNA"/>
</dbReference>
<gene>
    <name evidence="2" type="ORF">AMST5_04101</name>
</gene>
<protein>
    <submittedName>
        <fullName evidence="2">Uncharacterized protein</fullName>
    </submittedName>
</protein>
<reference evidence="2" key="1">
    <citation type="submission" date="2023-07" db="EMBL/GenBank/DDBJ databases">
        <authorList>
            <person name="Pelsma A.J. K."/>
        </authorList>
    </citation>
    <scope>NUCLEOTIDE SEQUENCE</scope>
</reference>
<accession>A0AA48M6L2</accession>